<dbReference type="Proteomes" id="UP000656804">
    <property type="component" value="Unassembled WGS sequence"/>
</dbReference>
<keyword evidence="2" id="KW-1185">Reference proteome</keyword>
<dbReference type="AlphaFoldDB" id="A0A930V1G1"/>
<evidence type="ECO:0008006" key="3">
    <source>
        <dbReference type="Google" id="ProtNLM"/>
    </source>
</evidence>
<sequence>MTDDPLVAALQDAWGELWLQSDVYLAHCAQRLSPGLTREAMELLLTLRRDGPLAAVHLAGRLSASRSDVERITGDLVARGLVELDGTLVRLTEHAEDELDLARTERDGLLRDELMTWPIEDRFTFVRLLARLAHRDDLVAEVAMLRVGRGG</sequence>
<evidence type="ECO:0000313" key="2">
    <source>
        <dbReference type="Proteomes" id="UP000656804"/>
    </source>
</evidence>
<accession>A0A930V1G1</accession>
<dbReference type="RefSeq" id="WP_194503224.1">
    <property type="nucleotide sequence ID" value="NZ_JADIVZ010000003.1"/>
</dbReference>
<evidence type="ECO:0000313" key="1">
    <source>
        <dbReference type="EMBL" id="MBF4161985.1"/>
    </source>
</evidence>
<gene>
    <name evidence="1" type="ORF">ISG29_09805</name>
</gene>
<organism evidence="1 2">
    <name type="scientific">Nocardioides acrostichi</name>
    <dbReference type="NCBI Taxonomy" id="2784339"/>
    <lineage>
        <taxon>Bacteria</taxon>
        <taxon>Bacillati</taxon>
        <taxon>Actinomycetota</taxon>
        <taxon>Actinomycetes</taxon>
        <taxon>Propionibacteriales</taxon>
        <taxon>Nocardioidaceae</taxon>
        <taxon>Nocardioides</taxon>
    </lineage>
</organism>
<dbReference type="EMBL" id="JADIVZ010000003">
    <property type="protein sequence ID" value="MBF4161985.1"/>
    <property type="molecule type" value="Genomic_DNA"/>
</dbReference>
<comment type="caution">
    <text evidence="1">The sequence shown here is derived from an EMBL/GenBank/DDBJ whole genome shotgun (WGS) entry which is preliminary data.</text>
</comment>
<name>A0A930V1G1_9ACTN</name>
<reference evidence="1" key="1">
    <citation type="submission" date="2020-11" db="EMBL/GenBank/DDBJ databases">
        <title>Nocardioides sp. CBS4Y-1, whole genome shotgun sequence.</title>
        <authorList>
            <person name="Tuo L."/>
        </authorList>
    </citation>
    <scope>NUCLEOTIDE SEQUENCE</scope>
    <source>
        <strain evidence="1">CBS4Y-1</strain>
    </source>
</reference>
<dbReference type="SUPFAM" id="SSF46785">
    <property type="entry name" value="Winged helix' DNA-binding domain"/>
    <property type="match status" value="1"/>
</dbReference>
<dbReference type="Gene3D" id="1.10.10.10">
    <property type="entry name" value="Winged helix-like DNA-binding domain superfamily/Winged helix DNA-binding domain"/>
    <property type="match status" value="1"/>
</dbReference>
<dbReference type="InterPro" id="IPR036390">
    <property type="entry name" value="WH_DNA-bd_sf"/>
</dbReference>
<proteinExistence type="predicted"/>
<protein>
    <recommendedName>
        <fullName evidence="3">MarR family transcriptional regulator</fullName>
    </recommendedName>
</protein>
<dbReference type="InterPro" id="IPR036388">
    <property type="entry name" value="WH-like_DNA-bd_sf"/>
</dbReference>